<dbReference type="Proteomes" id="UP001202328">
    <property type="component" value="Unassembled WGS sequence"/>
</dbReference>
<organism evidence="1 2">
    <name type="scientific">Papaver atlanticum</name>
    <dbReference type="NCBI Taxonomy" id="357466"/>
    <lineage>
        <taxon>Eukaryota</taxon>
        <taxon>Viridiplantae</taxon>
        <taxon>Streptophyta</taxon>
        <taxon>Embryophyta</taxon>
        <taxon>Tracheophyta</taxon>
        <taxon>Spermatophyta</taxon>
        <taxon>Magnoliopsida</taxon>
        <taxon>Ranunculales</taxon>
        <taxon>Papaveraceae</taxon>
        <taxon>Papaveroideae</taxon>
        <taxon>Papaver</taxon>
    </lineage>
</organism>
<gene>
    <name evidence="1" type="ORF">MKW98_025659</name>
</gene>
<name>A0AAD4SD89_9MAGN</name>
<evidence type="ECO:0000313" key="1">
    <source>
        <dbReference type="EMBL" id="KAI3895868.1"/>
    </source>
</evidence>
<dbReference type="AlphaFoldDB" id="A0AAD4SD89"/>
<reference evidence="1" key="1">
    <citation type="submission" date="2022-04" db="EMBL/GenBank/DDBJ databases">
        <title>A functionally conserved STORR gene fusion in Papaver species that diverged 16.8 million years ago.</title>
        <authorList>
            <person name="Catania T."/>
        </authorList>
    </citation>
    <scope>NUCLEOTIDE SEQUENCE</scope>
    <source>
        <strain evidence="1">S-188037</strain>
    </source>
</reference>
<sequence length="80" mass="9466">MQRKKLMDKTYHHFIEGIQRAINLFSFISKRDQGCAKSSVNRGRFRKLWTKRIVTQILRVVRLSIALDLWKNKAHAISLV</sequence>
<dbReference type="EMBL" id="JAJJMB010011896">
    <property type="protein sequence ID" value="KAI3895868.1"/>
    <property type="molecule type" value="Genomic_DNA"/>
</dbReference>
<accession>A0AAD4SD89</accession>
<evidence type="ECO:0000313" key="2">
    <source>
        <dbReference type="Proteomes" id="UP001202328"/>
    </source>
</evidence>
<protein>
    <submittedName>
        <fullName evidence="1">Uncharacterized protein</fullName>
    </submittedName>
</protein>
<comment type="caution">
    <text evidence="1">The sequence shown here is derived from an EMBL/GenBank/DDBJ whole genome shotgun (WGS) entry which is preliminary data.</text>
</comment>
<proteinExistence type="predicted"/>
<keyword evidence="2" id="KW-1185">Reference proteome</keyword>